<comment type="similarity">
    <text evidence="1">Belongs to the SufE family.</text>
</comment>
<feature type="domain" description="Fe-S metabolism associated" evidence="2">
    <location>
        <begin position="13"/>
        <end position="131"/>
    </location>
</feature>
<evidence type="ECO:0000256" key="1">
    <source>
        <dbReference type="ARBA" id="ARBA00010282"/>
    </source>
</evidence>
<organism evidence="3">
    <name type="scientific">marine metagenome</name>
    <dbReference type="NCBI Taxonomy" id="408172"/>
    <lineage>
        <taxon>unclassified sequences</taxon>
        <taxon>metagenomes</taxon>
        <taxon>ecological metagenomes</taxon>
    </lineage>
</organism>
<accession>A0A381WL14</accession>
<dbReference type="AlphaFoldDB" id="A0A381WL14"/>
<dbReference type="PANTHER" id="PTHR43597">
    <property type="entry name" value="SULFUR ACCEPTOR PROTEIN CSDE"/>
    <property type="match status" value="1"/>
</dbReference>
<dbReference type="PANTHER" id="PTHR43597:SF5">
    <property type="entry name" value="SUFE-LIKE PROTEIN 2, CHLOROPLASTIC"/>
    <property type="match status" value="1"/>
</dbReference>
<protein>
    <recommendedName>
        <fullName evidence="2">Fe-S metabolism associated domain-containing protein</fullName>
    </recommendedName>
</protein>
<dbReference type="Gene3D" id="3.90.1010.10">
    <property type="match status" value="1"/>
</dbReference>
<evidence type="ECO:0000313" key="3">
    <source>
        <dbReference type="EMBL" id="SVA52583.1"/>
    </source>
</evidence>
<dbReference type="SUPFAM" id="SSF82649">
    <property type="entry name" value="SufE/NifU"/>
    <property type="match status" value="1"/>
</dbReference>
<dbReference type="InterPro" id="IPR003808">
    <property type="entry name" value="Fe-S_metab-assoc_dom"/>
</dbReference>
<name>A0A381WL14_9ZZZZ</name>
<reference evidence="3" key="1">
    <citation type="submission" date="2018-05" db="EMBL/GenBank/DDBJ databases">
        <authorList>
            <person name="Lanie J.A."/>
            <person name="Ng W.-L."/>
            <person name="Kazmierczak K.M."/>
            <person name="Andrzejewski T.M."/>
            <person name="Davidsen T.M."/>
            <person name="Wayne K.J."/>
            <person name="Tettelin H."/>
            <person name="Glass J.I."/>
            <person name="Rusch D."/>
            <person name="Podicherti R."/>
            <person name="Tsui H.-C.T."/>
            <person name="Winkler M.E."/>
        </authorList>
    </citation>
    <scope>NUCLEOTIDE SEQUENCE</scope>
</reference>
<evidence type="ECO:0000259" key="2">
    <source>
        <dbReference type="Pfam" id="PF02657"/>
    </source>
</evidence>
<sequence length="135" mass="14856">MTVQDTLQELNELFAIFDDQKDKFVQLMDMAKESEGLSESERTEVNKVYGCTSQAWVLADKQEDNTFYFRADSDAMIVKGLLTLLVKIFSGQTAAEIRSVDGTMILNSIGLVGAVTSQRTTGFSSAVEKIQGLVS</sequence>
<gene>
    <name evidence="3" type="ORF">METZ01_LOCUS105437</name>
</gene>
<dbReference type="EMBL" id="UINC01011986">
    <property type="protein sequence ID" value="SVA52583.1"/>
    <property type="molecule type" value="Genomic_DNA"/>
</dbReference>
<dbReference type="Pfam" id="PF02657">
    <property type="entry name" value="SufE"/>
    <property type="match status" value="1"/>
</dbReference>
<proteinExistence type="inferred from homology"/>